<dbReference type="EMBL" id="BMQB01000010">
    <property type="protein sequence ID" value="GGK05289.1"/>
    <property type="molecule type" value="Genomic_DNA"/>
</dbReference>
<keyword evidence="2" id="KW-1015">Disulfide bond</keyword>
<dbReference type="GO" id="GO:0005975">
    <property type="term" value="P:carbohydrate metabolic process"/>
    <property type="evidence" value="ECO:0007669"/>
    <property type="project" value="UniProtKB-ARBA"/>
</dbReference>
<evidence type="ECO:0000256" key="3">
    <source>
        <dbReference type="SAM" id="SignalP"/>
    </source>
</evidence>
<name>A0A8J3BEQ6_9ACTN</name>
<evidence type="ECO:0000256" key="1">
    <source>
        <dbReference type="ARBA" id="ARBA00022729"/>
    </source>
</evidence>
<organism evidence="5 6">
    <name type="scientific">Pilimelia anulata</name>
    <dbReference type="NCBI Taxonomy" id="53371"/>
    <lineage>
        <taxon>Bacteria</taxon>
        <taxon>Bacillati</taxon>
        <taxon>Actinomycetota</taxon>
        <taxon>Actinomycetes</taxon>
        <taxon>Micromonosporales</taxon>
        <taxon>Micromonosporaceae</taxon>
        <taxon>Pilimelia</taxon>
    </lineage>
</organism>
<dbReference type="AlphaFoldDB" id="A0A8J3BEQ6"/>
<dbReference type="SMART" id="SM00560">
    <property type="entry name" value="LamGL"/>
    <property type="match status" value="1"/>
</dbReference>
<evidence type="ECO:0000259" key="4">
    <source>
        <dbReference type="SMART" id="SM00560"/>
    </source>
</evidence>
<dbReference type="SUPFAM" id="SSF49899">
    <property type="entry name" value="Concanavalin A-like lectins/glucanases"/>
    <property type="match status" value="1"/>
</dbReference>
<accession>A0A8J3BEQ6</accession>
<dbReference type="Proteomes" id="UP000649739">
    <property type="component" value="Unassembled WGS sequence"/>
</dbReference>
<evidence type="ECO:0000313" key="6">
    <source>
        <dbReference type="Proteomes" id="UP000649739"/>
    </source>
</evidence>
<comment type="caution">
    <text evidence="5">The sequence shown here is derived from an EMBL/GenBank/DDBJ whole genome shotgun (WGS) entry which is preliminary data.</text>
</comment>
<protein>
    <recommendedName>
        <fullName evidence="4">LamG-like jellyroll fold domain-containing protein</fullName>
    </recommendedName>
</protein>
<feature type="signal peptide" evidence="3">
    <location>
        <begin position="1"/>
        <end position="30"/>
    </location>
</feature>
<feature type="chain" id="PRO_5035253610" description="LamG-like jellyroll fold domain-containing protein" evidence="3">
    <location>
        <begin position="31"/>
        <end position="906"/>
    </location>
</feature>
<dbReference type="Gene3D" id="2.60.40.10">
    <property type="entry name" value="Immunoglobulins"/>
    <property type="match status" value="1"/>
</dbReference>
<gene>
    <name evidence="5" type="ORF">GCM10010123_38940</name>
</gene>
<keyword evidence="6" id="KW-1185">Reference proteome</keyword>
<proteinExistence type="predicted"/>
<dbReference type="Pfam" id="PF13385">
    <property type="entry name" value="Laminin_G_3"/>
    <property type="match status" value="1"/>
</dbReference>
<evidence type="ECO:0000313" key="5">
    <source>
        <dbReference type="EMBL" id="GGK05289.1"/>
    </source>
</evidence>
<evidence type="ECO:0000256" key="2">
    <source>
        <dbReference type="ARBA" id="ARBA00023157"/>
    </source>
</evidence>
<sequence length="906" mass="94808">MRGHVPRGRGALLLAAALAGSTIVAAPSGAATPRPPAAPHTAAAAERSAVDAARASGRAVEVPALHSEFETVTANPDGTLTTTITADAVRAAGAGGTWRGIDPALERRDSVVVPRSAAVRLEFSAGGAAAPLVRFGTGGDSFALRWPTPLPSPVLAGDTATYVDALPGVDVVLRAGASGYTQRYLVRSAAAAASLRGLTLGVESDGLRVRRAEHGGVAIVDRDDRVLWDGGAPTDVALDVRGDRIGVAPATGEPATYPRYADPRVDASLASWSYVSELRPTQKFVKFDKDAGVGRCAVTTIGDQRIVCDPQNPGSSYRNRMFFSFNLKAGSWAKRTIKKAVFRAYETHAFACTKKWVDLHEAEAAKVGSATWNEPPGSFGLVGARNVAYGHANCKAQGSWVEFADARLAKLVARKAKAKASIGLRLKARAEGAKDGLAWKRFRGRDAALSITYNTVPDKPTALGTAGPATGCVRGAARPWINATTPTLRVRNSEEDNQNLTTTFEVTEVNSDAAVTGGTDKNKPDSAEATLTVPANKLKHGTSYRWRATATDGQASSVPSDWCEFTVDTAPPAGAPTVTSPDYPADEWGKPAGTPGGFTFAAPADTDPVLGNDIVEYRWAFHSDQATRRVPVGTPGQPVSVTLTPWSFGPTVLTVAMVDRAGNVGARTARYLFKPTAPCPNPIADDCAMAAYPLDEQGGTTAADASPHRRAATVVGGSRVPGPQAAGNPADLALAFDGAAAHAHAASAVDTTGGYTVTAWVRPDRVDRTFAAVSQVGRQAAGFALGYRADTERWTARLDLADTARPAAVHVESNTAQPARAGHWVHLALRYDPMTRAAELYVDGANVGRAELDAGWNATAGLQLGRDRVAGAPADALPGAVDDVRLYQGVLSPGDIQQIIRNSNRR</sequence>
<dbReference type="Gene3D" id="2.60.120.200">
    <property type="match status" value="1"/>
</dbReference>
<reference evidence="5" key="2">
    <citation type="submission" date="2020-09" db="EMBL/GenBank/DDBJ databases">
        <authorList>
            <person name="Sun Q."/>
            <person name="Ohkuma M."/>
        </authorList>
    </citation>
    <scope>NUCLEOTIDE SEQUENCE</scope>
    <source>
        <strain evidence="5">JCM 3090</strain>
    </source>
</reference>
<feature type="domain" description="LamG-like jellyroll fold" evidence="4">
    <location>
        <begin position="753"/>
        <end position="894"/>
    </location>
</feature>
<dbReference type="InterPro" id="IPR013783">
    <property type="entry name" value="Ig-like_fold"/>
</dbReference>
<reference evidence="5" key="1">
    <citation type="journal article" date="2014" name="Int. J. Syst. Evol. Microbiol.">
        <title>Complete genome sequence of Corynebacterium casei LMG S-19264T (=DSM 44701T), isolated from a smear-ripened cheese.</title>
        <authorList>
            <consortium name="US DOE Joint Genome Institute (JGI-PGF)"/>
            <person name="Walter F."/>
            <person name="Albersmeier A."/>
            <person name="Kalinowski J."/>
            <person name="Ruckert C."/>
        </authorList>
    </citation>
    <scope>NUCLEOTIDE SEQUENCE</scope>
    <source>
        <strain evidence="5">JCM 3090</strain>
    </source>
</reference>
<keyword evidence="1 3" id="KW-0732">Signal</keyword>
<dbReference type="InterPro" id="IPR006558">
    <property type="entry name" value="LamG-like"/>
</dbReference>
<dbReference type="InterPro" id="IPR013320">
    <property type="entry name" value="ConA-like_dom_sf"/>
</dbReference>